<keyword evidence="7 10" id="KW-0067">ATP-binding</keyword>
<dbReference type="CDD" id="cd02020">
    <property type="entry name" value="CMPK"/>
    <property type="match status" value="1"/>
</dbReference>
<evidence type="ECO:0000256" key="6">
    <source>
        <dbReference type="ARBA" id="ARBA00022777"/>
    </source>
</evidence>
<keyword evidence="4 10" id="KW-0808">Transferase</keyword>
<keyword evidence="12" id="KW-1185">Reference proteome</keyword>
<comment type="catalytic activity">
    <reaction evidence="9 10">
        <text>CMP + ATP = CDP + ADP</text>
        <dbReference type="Rhea" id="RHEA:11600"/>
        <dbReference type="ChEBI" id="CHEBI:30616"/>
        <dbReference type="ChEBI" id="CHEBI:58069"/>
        <dbReference type="ChEBI" id="CHEBI:60377"/>
        <dbReference type="ChEBI" id="CHEBI:456216"/>
        <dbReference type="EC" id="2.7.4.25"/>
    </reaction>
</comment>
<evidence type="ECO:0000256" key="2">
    <source>
        <dbReference type="ARBA" id="ARBA00011005"/>
    </source>
</evidence>
<dbReference type="NCBIfam" id="TIGR02173">
    <property type="entry name" value="cyt_kin_arch"/>
    <property type="match status" value="1"/>
</dbReference>
<dbReference type="InterPro" id="IPR011892">
    <property type="entry name" value="Cyt_kin_arch"/>
</dbReference>
<dbReference type="RefSeq" id="WP_071907023.1">
    <property type="nucleotide sequence ID" value="NZ_LT607756.1"/>
</dbReference>
<comment type="subcellular location">
    <subcellularLocation>
        <location evidence="1 10">Cytoplasm</location>
    </subcellularLocation>
</comment>
<dbReference type="KEGG" id="mcub:MCBB_1354"/>
<evidence type="ECO:0000256" key="4">
    <source>
        <dbReference type="ARBA" id="ARBA00022679"/>
    </source>
</evidence>
<dbReference type="GO" id="GO:0005737">
    <property type="term" value="C:cytoplasm"/>
    <property type="evidence" value="ECO:0007669"/>
    <property type="project" value="UniProtKB-SubCell"/>
</dbReference>
<name>A0A1D3L2S0_9EURY</name>
<feature type="binding site" evidence="10">
    <location>
        <begin position="7"/>
        <end position="15"/>
    </location>
    <ligand>
        <name>ATP</name>
        <dbReference type="ChEBI" id="CHEBI:30616"/>
    </ligand>
</feature>
<evidence type="ECO:0000256" key="9">
    <source>
        <dbReference type="ARBA" id="ARBA00048478"/>
    </source>
</evidence>
<evidence type="ECO:0000313" key="11">
    <source>
        <dbReference type="EMBL" id="SCG85911.1"/>
    </source>
</evidence>
<evidence type="ECO:0000313" key="12">
    <source>
        <dbReference type="Proteomes" id="UP000094707"/>
    </source>
</evidence>
<dbReference type="GO" id="GO:0006220">
    <property type="term" value="P:pyrimidine nucleotide metabolic process"/>
    <property type="evidence" value="ECO:0007669"/>
    <property type="project" value="UniProtKB-UniRule"/>
</dbReference>
<evidence type="ECO:0000256" key="5">
    <source>
        <dbReference type="ARBA" id="ARBA00022741"/>
    </source>
</evidence>
<dbReference type="EC" id="2.7.4.25" evidence="10"/>
<accession>A0A1D3L2S0</accession>
<dbReference type="InterPro" id="IPR011994">
    <property type="entry name" value="Cytidylate_kinase_dom"/>
</dbReference>
<dbReference type="InterPro" id="IPR027417">
    <property type="entry name" value="P-loop_NTPase"/>
</dbReference>
<evidence type="ECO:0000256" key="8">
    <source>
        <dbReference type="ARBA" id="ARBA00047615"/>
    </source>
</evidence>
<dbReference type="PATRIC" id="fig|129848.4.peg.1378"/>
<organism evidence="11 12">
    <name type="scientific">Methanobacterium congolense</name>
    <dbReference type="NCBI Taxonomy" id="118062"/>
    <lineage>
        <taxon>Archaea</taxon>
        <taxon>Methanobacteriati</taxon>
        <taxon>Methanobacteriota</taxon>
        <taxon>Methanomada group</taxon>
        <taxon>Methanobacteria</taxon>
        <taxon>Methanobacteriales</taxon>
        <taxon>Methanobacteriaceae</taxon>
        <taxon>Methanobacterium</taxon>
    </lineage>
</organism>
<dbReference type="GO" id="GO:0005524">
    <property type="term" value="F:ATP binding"/>
    <property type="evidence" value="ECO:0007669"/>
    <property type="project" value="UniProtKB-UniRule"/>
</dbReference>
<gene>
    <name evidence="10 11" type="primary">cmk</name>
    <name evidence="11" type="ORF">MCBB_1354</name>
</gene>
<dbReference type="AlphaFoldDB" id="A0A1D3L2S0"/>
<keyword evidence="5 10" id="KW-0547">Nucleotide-binding</keyword>
<protein>
    <recommendedName>
        <fullName evidence="10">Cytidylate kinase</fullName>
        <shortName evidence="10">CK</shortName>
        <ecNumber evidence="10">2.7.4.25</ecNumber>
    </recommendedName>
    <alternativeName>
        <fullName evidence="10">Cytidine monophosphate kinase</fullName>
        <shortName evidence="10">CMP kinase</shortName>
    </alternativeName>
</protein>
<comment type="similarity">
    <text evidence="2 10">Belongs to the cytidylate kinase family. Type 2 subfamily.</text>
</comment>
<dbReference type="Proteomes" id="UP000094707">
    <property type="component" value="Chromosome I"/>
</dbReference>
<dbReference type="Pfam" id="PF13189">
    <property type="entry name" value="Cytidylate_kin2"/>
    <property type="match status" value="1"/>
</dbReference>
<keyword evidence="3 10" id="KW-0963">Cytoplasm</keyword>
<dbReference type="SUPFAM" id="SSF52540">
    <property type="entry name" value="P-loop containing nucleoside triphosphate hydrolases"/>
    <property type="match status" value="1"/>
</dbReference>
<keyword evidence="6 10" id="KW-0418">Kinase</keyword>
<evidence type="ECO:0000256" key="10">
    <source>
        <dbReference type="HAMAP-Rule" id="MF_00239"/>
    </source>
</evidence>
<dbReference type="EMBL" id="LT607756">
    <property type="protein sequence ID" value="SCG85911.1"/>
    <property type="molecule type" value="Genomic_DNA"/>
</dbReference>
<dbReference type="STRING" id="118062.MCBB_1354"/>
<dbReference type="HAMAP" id="MF_00239">
    <property type="entry name" value="Cytidyl_kinase_type2"/>
    <property type="match status" value="1"/>
</dbReference>
<proteinExistence type="inferred from homology"/>
<sequence length="176" mass="19644">MIITIGGLAGSGTTTASKILSEKLGVRYISAGDIFRQMAAEKGMDLLEFGKFAEGNDEIDLEIDRRQAKIAEESEDLIVEGRLSAHFVEADLKIWFVAPIDVRTERICQRENKPKEQVKKEISTRGASEAKRYREIHGIDIGNMEVYDIVINSNSFQPEAIADILLKVTEVISCQQ</sequence>
<evidence type="ECO:0000256" key="7">
    <source>
        <dbReference type="ARBA" id="ARBA00022840"/>
    </source>
</evidence>
<dbReference type="GO" id="GO:0036430">
    <property type="term" value="F:CMP kinase activity"/>
    <property type="evidence" value="ECO:0007669"/>
    <property type="project" value="RHEA"/>
</dbReference>
<dbReference type="OrthoDB" id="31096at2157"/>
<evidence type="ECO:0000256" key="3">
    <source>
        <dbReference type="ARBA" id="ARBA00022490"/>
    </source>
</evidence>
<dbReference type="GO" id="GO:0036431">
    <property type="term" value="F:dCMP kinase activity"/>
    <property type="evidence" value="ECO:0007669"/>
    <property type="project" value="InterPro"/>
</dbReference>
<evidence type="ECO:0000256" key="1">
    <source>
        <dbReference type="ARBA" id="ARBA00004496"/>
    </source>
</evidence>
<reference evidence="11 12" key="1">
    <citation type="submission" date="2016-08" db="EMBL/GenBank/DDBJ databases">
        <authorList>
            <person name="Seilhamer J.J."/>
        </authorList>
    </citation>
    <scope>NUCLEOTIDE SEQUENCE [LARGE SCALE GENOMIC DNA]</scope>
    <source>
        <strain evidence="11">Buetzberg</strain>
    </source>
</reference>
<dbReference type="GeneID" id="30412196"/>
<comment type="catalytic activity">
    <reaction evidence="8 10">
        <text>dCMP + ATP = dCDP + ADP</text>
        <dbReference type="Rhea" id="RHEA:25094"/>
        <dbReference type="ChEBI" id="CHEBI:30616"/>
        <dbReference type="ChEBI" id="CHEBI:57566"/>
        <dbReference type="ChEBI" id="CHEBI:58593"/>
        <dbReference type="ChEBI" id="CHEBI:456216"/>
        <dbReference type="EC" id="2.7.4.25"/>
    </reaction>
</comment>
<dbReference type="Gene3D" id="3.40.50.300">
    <property type="entry name" value="P-loop containing nucleotide triphosphate hydrolases"/>
    <property type="match status" value="1"/>
</dbReference>